<sequence length="187" mass="20173">MKHAALISALMLTCAAGAANAADYTAPGEMGFLSELRMGVMAHDVTRREDGTVDLQAEVLFNAFGTPAENTSVWERFLTPRPHIGASLNTDGKTSYGYAGFSWLFPVYGPVFVEGSFGGMVHDGKLSNTDPDREPLGTRALFHESASIGLDYERIRVMLTVEHSSNAGLGNWNHGLTNVGARVGYKF</sequence>
<dbReference type="InterPro" id="IPR018550">
    <property type="entry name" value="Lipid-A_deacylase-rel"/>
</dbReference>
<evidence type="ECO:0000256" key="1">
    <source>
        <dbReference type="SAM" id="SignalP"/>
    </source>
</evidence>
<evidence type="ECO:0000313" key="2">
    <source>
        <dbReference type="EMBL" id="SFO61208.1"/>
    </source>
</evidence>
<dbReference type="Proteomes" id="UP000199236">
    <property type="component" value="Unassembled WGS sequence"/>
</dbReference>
<evidence type="ECO:0000313" key="3">
    <source>
        <dbReference type="Proteomes" id="UP000199236"/>
    </source>
</evidence>
<dbReference type="EMBL" id="FOVR01000009">
    <property type="protein sequence ID" value="SFO61208.1"/>
    <property type="molecule type" value="Genomic_DNA"/>
</dbReference>
<protein>
    <submittedName>
        <fullName evidence="2">Lipid A 3-O-deacylase</fullName>
    </submittedName>
</protein>
<dbReference type="Gene3D" id="2.40.160.20">
    <property type="match status" value="1"/>
</dbReference>
<dbReference type="AlphaFoldDB" id="A0A1I5IKP9"/>
<dbReference type="OrthoDB" id="8112769at2"/>
<dbReference type="RefSeq" id="WP_090073929.1">
    <property type="nucleotide sequence ID" value="NZ_FOVR01000009.1"/>
</dbReference>
<accession>A0A1I5IKP9</accession>
<proteinExistence type="predicted"/>
<keyword evidence="3" id="KW-1185">Reference proteome</keyword>
<organism evidence="2 3">
    <name type="scientific">Cohaesibacter marisflavi</name>
    <dbReference type="NCBI Taxonomy" id="655353"/>
    <lineage>
        <taxon>Bacteria</taxon>
        <taxon>Pseudomonadati</taxon>
        <taxon>Pseudomonadota</taxon>
        <taxon>Alphaproteobacteria</taxon>
        <taxon>Hyphomicrobiales</taxon>
        <taxon>Cohaesibacteraceae</taxon>
    </lineage>
</organism>
<dbReference type="STRING" id="655353.SAMN04488056_10961"/>
<dbReference type="Pfam" id="PF09411">
    <property type="entry name" value="PagL"/>
    <property type="match status" value="1"/>
</dbReference>
<gene>
    <name evidence="2" type="ORF">SAMN04488056_10961</name>
</gene>
<feature type="chain" id="PRO_5011499226" evidence="1">
    <location>
        <begin position="22"/>
        <end position="187"/>
    </location>
</feature>
<keyword evidence="1" id="KW-0732">Signal</keyword>
<name>A0A1I5IKP9_9HYPH</name>
<reference evidence="2 3" key="1">
    <citation type="submission" date="2016-10" db="EMBL/GenBank/DDBJ databases">
        <authorList>
            <person name="de Groot N.N."/>
        </authorList>
    </citation>
    <scope>NUCLEOTIDE SEQUENCE [LARGE SCALE GENOMIC DNA]</scope>
    <source>
        <strain evidence="2 3">CGMCC 1.9157</strain>
    </source>
</reference>
<feature type="signal peptide" evidence="1">
    <location>
        <begin position="1"/>
        <end position="21"/>
    </location>
</feature>